<feature type="chain" id="PRO_5019078320" evidence="1">
    <location>
        <begin position="24"/>
        <end position="181"/>
    </location>
</feature>
<accession>A0A430KT07</accession>
<dbReference type="OrthoDB" id="6121230at2"/>
<evidence type="ECO:0000313" key="2">
    <source>
        <dbReference type="EMBL" id="RTE66588.1"/>
    </source>
</evidence>
<dbReference type="RefSeq" id="WP_126157691.1">
    <property type="nucleotide sequence ID" value="NZ_RQXW01000004.1"/>
</dbReference>
<proteinExistence type="predicted"/>
<dbReference type="PROSITE" id="PS51257">
    <property type="entry name" value="PROKAR_LIPOPROTEIN"/>
    <property type="match status" value="1"/>
</dbReference>
<evidence type="ECO:0000313" key="3">
    <source>
        <dbReference type="Proteomes" id="UP000283087"/>
    </source>
</evidence>
<protein>
    <submittedName>
        <fullName evidence="2">Uncharacterized protein</fullName>
    </submittedName>
</protein>
<organism evidence="2 3">
    <name type="scientific">Amphritea opalescens</name>
    <dbReference type="NCBI Taxonomy" id="2490544"/>
    <lineage>
        <taxon>Bacteria</taxon>
        <taxon>Pseudomonadati</taxon>
        <taxon>Pseudomonadota</taxon>
        <taxon>Gammaproteobacteria</taxon>
        <taxon>Oceanospirillales</taxon>
        <taxon>Oceanospirillaceae</taxon>
        <taxon>Amphritea</taxon>
    </lineage>
</organism>
<name>A0A430KT07_9GAMM</name>
<evidence type="ECO:0000256" key="1">
    <source>
        <dbReference type="SAM" id="SignalP"/>
    </source>
</evidence>
<keyword evidence="3" id="KW-1185">Reference proteome</keyword>
<keyword evidence="1" id="KW-0732">Signal</keyword>
<reference evidence="2 3" key="1">
    <citation type="submission" date="2018-11" db="EMBL/GenBank/DDBJ databases">
        <title>The draft genome sequence of Amphritea opalescens ANRC-JH13T.</title>
        <authorList>
            <person name="Fang Z."/>
            <person name="Zhang Y."/>
            <person name="Han X."/>
        </authorList>
    </citation>
    <scope>NUCLEOTIDE SEQUENCE [LARGE SCALE GENOMIC DNA]</scope>
    <source>
        <strain evidence="2 3">ANRC-JH13</strain>
    </source>
</reference>
<dbReference type="AlphaFoldDB" id="A0A430KT07"/>
<gene>
    <name evidence="2" type="ORF">EH243_05725</name>
</gene>
<comment type="caution">
    <text evidence="2">The sequence shown here is derived from an EMBL/GenBank/DDBJ whole genome shotgun (WGS) entry which is preliminary data.</text>
</comment>
<dbReference type="Proteomes" id="UP000283087">
    <property type="component" value="Unassembled WGS sequence"/>
</dbReference>
<feature type="signal peptide" evidence="1">
    <location>
        <begin position="1"/>
        <end position="23"/>
    </location>
</feature>
<sequence>MKLKNRRWIVVFFAGLLSLSVLSITGCQEEPEPEPEAKPVVLTIDTTDPQAFVRHIVGEYLVITDQLVSQYQHFKAAKDTQGFILYRNNHWTPTYIDSKRSYEKTLFNQKAYIYRQQLNGLFDLFFELQKLSILLKHSLLKEDWGLEEQAMSRIAKDRLLMMKYLKAEDVGKGVFRSSTDS</sequence>
<dbReference type="EMBL" id="RQXW01000004">
    <property type="protein sequence ID" value="RTE66588.1"/>
    <property type="molecule type" value="Genomic_DNA"/>
</dbReference>